<evidence type="ECO:0000313" key="3">
    <source>
        <dbReference type="EMBL" id="MBG6121118.1"/>
    </source>
</evidence>
<gene>
    <name evidence="3" type="ORF">IW254_000087</name>
</gene>
<accession>A0A931DYP2</accession>
<name>A0A931DYP2_9CORY</name>
<dbReference type="RefSeq" id="WP_196823745.1">
    <property type="nucleotide sequence ID" value="NZ_CP046980.1"/>
</dbReference>
<evidence type="ECO:0000313" key="4">
    <source>
        <dbReference type="Proteomes" id="UP000658613"/>
    </source>
</evidence>
<feature type="region of interest" description="Disordered" evidence="1">
    <location>
        <begin position="125"/>
        <end position="182"/>
    </location>
</feature>
<feature type="transmembrane region" description="Helical" evidence="2">
    <location>
        <begin position="97"/>
        <end position="118"/>
    </location>
</feature>
<feature type="compositionally biased region" description="Low complexity" evidence="1">
    <location>
        <begin position="140"/>
        <end position="149"/>
    </location>
</feature>
<evidence type="ECO:0000256" key="2">
    <source>
        <dbReference type="SAM" id="Phobius"/>
    </source>
</evidence>
<sequence length="254" mass="26884">MSNNEWPSFGGNGGNFDDSVDDFEIRYDAPRSSQSSDSTAQNAAYDAGSTRYDAPVSEPYGAPAAAPAQSGPDPFYTGYMPPVQPPGYVTEKKGNNAALWALVAVLALALVGGGAYVFGKQGGTNTASGGSDVPVPQTPETSSSASSDDYTYEEDTEEETTTSSRKRKSTSPAREANDTDCNFSNYRRETSVTSQAFAEQVYYAFVSACRAEDSYNVTVVANSPVTGYNYTMTCGQHNGGVLCSGGNNAQVYIY</sequence>
<protein>
    <submittedName>
        <fullName evidence="3">Uncharacterized protein</fullName>
    </submittedName>
</protein>
<feature type="compositionally biased region" description="Polar residues" evidence="1">
    <location>
        <begin position="31"/>
        <end position="42"/>
    </location>
</feature>
<dbReference type="AlphaFoldDB" id="A0A931DYP2"/>
<comment type="caution">
    <text evidence="3">The sequence shown here is derived from an EMBL/GenBank/DDBJ whole genome shotgun (WGS) entry which is preliminary data.</text>
</comment>
<keyword evidence="2" id="KW-0472">Membrane</keyword>
<keyword evidence="2" id="KW-0812">Transmembrane</keyword>
<organism evidence="3 4">
    <name type="scientific">Corynebacterium aquatimens</name>
    <dbReference type="NCBI Taxonomy" id="1190508"/>
    <lineage>
        <taxon>Bacteria</taxon>
        <taxon>Bacillati</taxon>
        <taxon>Actinomycetota</taxon>
        <taxon>Actinomycetes</taxon>
        <taxon>Mycobacteriales</taxon>
        <taxon>Corynebacteriaceae</taxon>
        <taxon>Corynebacterium</taxon>
    </lineage>
</organism>
<reference evidence="3" key="1">
    <citation type="submission" date="2020-11" db="EMBL/GenBank/DDBJ databases">
        <title>Sequencing the genomes of 1000 actinobacteria strains.</title>
        <authorList>
            <person name="Klenk H.-P."/>
        </authorList>
    </citation>
    <scope>NUCLEOTIDE SEQUENCE</scope>
    <source>
        <strain evidence="3">DSM 45632</strain>
    </source>
</reference>
<evidence type="ECO:0000256" key="1">
    <source>
        <dbReference type="SAM" id="MobiDB-lite"/>
    </source>
</evidence>
<dbReference type="Proteomes" id="UP000658613">
    <property type="component" value="Unassembled WGS sequence"/>
</dbReference>
<feature type="compositionally biased region" description="Acidic residues" evidence="1">
    <location>
        <begin position="150"/>
        <end position="160"/>
    </location>
</feature>
<dbReference type="EMBL" id="JADOUE010000001">
    <property type="protein sequence ID" value="MBG6121118.1"/>
    <property type="molecule type" value="Genomic_DNA"/>
</dbReference>
<keyword evidence="2" id="KW-1133">Transmembrane helix</keyword>
<proteinExistence type="predicted"/>
<keyword evidence="4" id="KW-1185">Reference proteome</keyword>
<feature type="region of interest" description="Disordered" evidence="1">
    <location>
        <begin position="1"/>
        <end position="69"/>
    </location>
</feature>